<dbReference type="GO" id="GO:0047533">
    <property type="term" value="F:2,5-dioxovalerate dehydrogenase (NADP+) activity"/>
    <property type="evidence" value="ECO:0007669"/>
    <property type="project" value="UniProtKB-EC"/>
</dbReference>
<dbReference type="PATRIC" id="fig|242163.4.peg.6808"/>
<dbReference type="InterPro" id="IPR044151">
    <property type="entry name" value="ALDH_KGSADH"/>
</dbReference>
<gene>
    <name evidence="3" type="ORF">BVER_01535</name>
</gene>
<dbReference type="InterPro" id="IPR016163">
    <property type="entry name" value="Ald_DH_C"/>
</dbReference>
<dbReference type="EMBL" id="LFJJ01000009">
    <property type="protein sequence ID" value="KND61934.1"/>
    <property type="molecule type" value="Genomic_DNA"/>
</dbReference>
<dbReference type="InterPro" id="IPR016162">
    <property type="entry name" value="Ald_DH_N"/>
</dbReference>
<dbReference type="SUPFAM" id="SSF53720">
    <property type="entry name" value="ALDH-like"/>
    <property type="match status" value="1"/>
</dbReference>
<evidence type="ECO:0000259" key="2">
    <source>
        <dbReference type="Pfam" id="PF00171"/>
    </source>
</evidence>
<sequence>MKITGEMLIGASAVRGADAALHAFDLVNNADLEPAFGGGGAKEVARACELADAAFDPYRAAPLETRAQFLEAIADNIIALGDTLIDRACAESALPKARIEGERARTVGQLRLFASLVREGRWIAATLDSAQPERKPLPRSDLRLQKIPVGPVAVFGASNFPLAFSVAGGDTASAFAAGCPVVVKSHPAHLGTSELVGRAIQKAVADSGLPEGVFSLVVGDGNAIGEALVAHPAIMAVGFTGSRCGGLALVDIAAKRAVPIPVFAEMSSVNPVFALPGALTSKGDTLASAYIDSVTLGVGQFCTNPGLVFALEDSDLDDFIDHAVAALEKKQTQTMLTADIAKAYASGIEQRDASGAQRVASGNAGKVSSGARPALYRVSAEQFLATPSLADEIFGPTSVIVVCRDEDEMIAAARHLEGQLTATLLMEADDVDLARRLMPVLERRAGRILANGFPTGVEVSYAMVHGGPYPATSDSRSTSVGAMAIERFLRPVCYQDIPATLLPEALADDNPLSLWRLRDGELGPN</sequence>
<name>A0A0L0MIW1_9BURK</name>
<organism evidence="3 4">
    <name type="scientific">Candidatus Burkholderia verschuerenii</name>
    <dbReference type="NCBI Taxonomy" id="242163"/>
    <lineage>
        <taxon>Bacteria</taxon>
        <taxon>Pseudomonadati</taxon>
        <taxon>Pseudomonadota</taxon>
        <taxon>Betaproteobacteria</taxon>
        <taxon>Burkholderiales</taxon>
        <taxon>Burkholderiaceae</taxon>
        <taxon>Burkholderia</taxon>
    </lineage>
</organism>
<dbReference type="PANTHER" id="PTHR43353">
    <property type="entry name" value="SUCCINATE-SEMIALDEHYDE DEHYDROGENASE, MITOCHONDRIAL"/>
    <property type="match status" value="1"/>
</dbReference>
<evidence type="ECO:0000313" key="3">
    <source>
        <dbReference type="EMBL" id="KND61934.1"/>
    </source>
</evidence>
<evidence type="ECO:0000256" key="1">
    <source>
        <dbReference type="ARBA" id="ARBA00023002"/>
    </source>
</evidence>
<proteinExistence type="predicted"/>
<reference evidence="4" key="1">
    <citation type="submission" date="2015-06" db="EMBL/GenBank/DDBJ databases">
        <title>Comparative genomics of Burkholderia leaf nodule symbionts.</title>
        <authorList>
            <person name="Carlier A."/>
            <person name="Eberl L."/>
            <person name="Pinto-Carbo M."/>
        </authorList>
    </citation>
    <scope>NUCLEOTIDE SEQUENCE [LARGE SCALE GENOMIC DNA]</scope>
    <source>
        <strain evidence="4">UZHbot4</strain>
    </source>
</reference>
<feature type="domain" description="Aldehyde dehydrogenase" evidence="2">
    <location>
        <begin position="39"/>
        <end position="466"/>
    </location>
</feature>
<dbReference type="InterPro" id="IPR016161">
    <property type="entry name" value="Ald_DH/histidinol_DH"/>
</dbReference>
<dbReference type="PANTHER" id="PTHR43353:SF3">
    <property type="entry name" value="ALDEHYDE DEHYDROGENASE-RELATED"/>
    <property type="match status" value="1"/>
</dbReference>
<evidence type="ECO:0000313" key="4">
    <source>
        <dbReference type="Proteomes" id="UP000036959"/>
    </source>
</evidence>
<dbReference type="OrthoDB" id="9770537at2"/>
<dbReference type="RefSeq" id="WP_050452149.1">
    <property type="nucleotide sequence ID" value="NZ_LFJJ01000009.1"/>
</dbReference>
<dbReference type="Pfam" id="PF00171">
    <property type="entry name" value="Aldedh"/>
    <property type="match status" value="1"/>
</dbReference>
<keyword evidence="4" id="KW-1185">Reference proteome</keyword>
<accession>A0A0L0MIW1</accession>
<dbReference type="Gene3D" id="3.40.605.10">
    <property type="entry name" value="Aldehyde Dehydrogenase, Chain A, domain 1"/>
    <property type="match status" value="1"/>
</dbReference>
<keyword evidence="1 3" id="KW-0560">Oxidoreductase</keyword>
<dbReference type="InterPro" id="IPR050740">
    <property type="entry name" value="Aldehyde_DH_Superfamily"/>
</dbReference>
<dbReference type="AlphaFoldDB" id="A0A0L0MIW1"/>
<dbReference type="CDD" id="cd07129">
    <property type="entry name" value="ALDH_KGSADH"/>
    <property type="match status" value="1"/>
</dbReference>
<dbReference type="InterPro" id="IPR015590">
    <property type="entry name" value="Aldehyde_DH_dom"/>
</dbReference>
<comment type="caution">
    <text evidence="3">The sequence shown here is derived from an EMBL/GenBank/DDBJ whole genome shotgun (WGS) entry which is preliminary data.</text>
</comment>
<dbReference type="Gene3D" id="3.40.309.10">
    <property type="entry name" value="Aldehyde Dehydrogenase, Chain A, domain 2"/>
    <property type="match status" value="1"/>
</dbReference>
<dbReference type="EC" id="1.2.1.26" evidence="3"/>
<protein>
    <submittedName>
        <fullName evidence="3">Ketoglutarate semialdehyde dehydrogenase</fullName>
        <ecNumber evidence="3">1.2.1.26</ecNumber>
    </submittedName>
</protein>
<dbReference type="Proteomes" id="UP000036959">
    <property type="component" value="Unassembled WGS sequence"/>
</dbReference>